<protein>
    <submittedName>
        <fullName evidence="1">Uncharacterized protein</fullName>
    </submittedName>
</protein>
<dbReference type="Proteomes" id="UP001179952">
    <property type="component" value="Unassembled WGS sequence"/>
</dbReference>
<name>A0AAV9BKL4_ACOGR</name>
<sequence>MVVVCSSHGIRGGGILVPEPPPCALPLATTTVSRAVGAGDLASSAAGTVEGGVPGGGLFSTEFWVGSDESDDRAYITHAENGRVESAEAEDVSIKIESEAMGLELEEYTQLNS</sequence>
<keyword evidence="2" id="KW-1185">Reference proteome</keyword>
<gene>
    <name evidence="1" type="ORF">QJS04_geneDACA003950</name>
</gene>
<proteinExistence type="predicted"/>
<comment type="caution">
    <text evidence="1">The sequence shown here is derived from an EMBL/GenBank/DDBJ whole genome shotgun (WGS) entry which is preliminary data.</text>
</comment>
<evidence type="ECO:0000313" key="2">
    <source>
        <dbReference type="Proteomes" id="UP001179952"/>
    </source>
</evidence>
<evidence type="ECO:0000313" key="1">
    <source>
        <dbReference type="EMBL" id="KAK1276679.1"/>
    </source>
</evidence>
<reference evidence="1" key="1">
    <citation type="journal article" date="2023" name="Nat. Commun.">
        <title>Diploid and tetraploid genomes of Acorus and the evolution of monocots.</title>
        <authorList>
            <person name="Ma L."/>
            <person name="Liu K.W."/>
            <person name="Li Z."/>
            <person name="Hsiao Y.Y."/>
            <person name="Qi Y."/>
            <person name="Fu T."/>
            <person name="Tang G.D."/>
            <person name="Zhang D."/>
            <person name="Sun W.H."/>
            <person name="Liu D.K."/>
            <person name="Li Y."/>
            <person name="Chen G.Z."/>
            <person name="Liu X.D."/>
            <person name="Liao X.Y."/>
            <person name="Jiang Y.T."/>
            <person name="Yu X."/>
            <person name="Hao Y."/>
            <person name="Huang J."/>
            <person name="Zhao X.W."/>
            <person name="Ke S."/>
            <person name="Chen Y.Y."/>
            <person name="Wu W.L."/>
            <person name="Hsu J.L."/>
            <person name="Lin Y.F."/>
            <person name="Huang M.D."/>
            <person name="Li C.Y."/>
            <person name="Huang L."/>
            <person name="Wang Z.W."/>
            <person name="Zhao X."/>
            <person name="Zhong W.Y."/>
            <person name="Peng D.H."/>
            <person name="Ahmad S."/>
            <person name="Lan S."/>
            <person name="Zhang J.S."/>
            <person name="Tsai W.C."/>
            <person name="Van de Peer Y."/>
            <person name="Liu Z.J."/>
        </authorList>
    </citation>
    <scope>NUCLEOTIDE SEQUENCE</scope>
    <source>
        <strain evidence="1">SCP</strain>
    </source>
</reference>
<reference evidence="1" key="2">
    <citation type="submission" date="2023-06" db="EMBL/GenBank/DDBJ databases">
        <authorList>
            <person name="Ma L."/>
            <person name="Liu K.-W."/>
            <person name="Li Z."/>
            <person name="Hsiao Y.-Y."/>
            <person name="Qi Y."/>
            <person name="Fu T."/>
            <person name="Tang G."/>
            <person name="Zhang D."/>
            <person name="Sun W.-H."/>
            <person name="Liu D.-K."/>
            <person name="Li Y."/>
            <person name="Chen G.-Z."/>
            <person name="Liu X.-D."/>
            <person name="Liao X.-Y."/>
            <person name="Jiang Y.-T."/>
            <person name="Yu X."/>
            <person name="Hao Y."/>
            <person name="Huang J."/>
            <person name="Zhao X.-W."/>
            <person name="Ke S."/>
            <person name="Chen Y.-Y."/>
            <person name="Wu W.-L."/>
            <person name="Hsu J.-L."/>
            <person name="Lin Y.-F."/>
            <person name="Huang M.-D."/>
            <person name="Li C.-Y."/>
            <person name="Huang L."/>
            <person name="Wang Z.-W."/>
            <person name="Zhao X."/>
            <person name="Zhong W.-Y."/>
            <person name="Peng D.-H."/>
            <person name="Ahmad S."/>
            <person name="Lan S."/>
            <person name="Zhang J.-S."/>
            <person name="Tsai W.-C."/>
            <person name="Van De Peer Y."/>
            <person name="Liu Z.-J."/>
        </authorList>
    </citation>
    <scope>NUCLEOTIDE SEQUENCE</scope>
    <source>
        <strain evidence="1">SCP</strain>
        <tissue evidence="1">Leaves</tissue>
    </source>
</reference>
<dbReference type="AlphaFoldDB" id="A0AAV9BKL4"/>
<dbReference type="EMBL" id="JAUJYN010000003">
    <property type="protein sequence ID" value="KAK1276679.1"/>
    <property type="molecule type" value="Genomic_DNA"/>
</dbReference>
<accession>A0AAV9BKL4</accession>
<organism evidence="1 2">
    <name type="scientific">Acorus gramineus</name>
    <name type="common">Dwarf sweet flag</name>
    <dbReference type="NCBI Taxonomy" id="55184"/>
    <lineage>
        <taxon>Eukaryota</taxon>
        <taxon>Viridiplantae</taxon>
        <taxon>Streptophyta</taxon>
        <taxon>Embryophyta</taxon>
        <taxon>Tracheophyta</taxon>
        <taxon>Spermatophyta</taxon>
        <taxon>Magnoliopsida</taxon>
        <taxon>Liliopsida</taxon>
        <taxon>Acoraceae</taxon>
        <taxon>Acorus</taxon>
    </lineage>
</organism>